<sequence>MECHQNLVGSTPRPARGQDTAAAIACACISVGLNFWVHRAHFLDLVGKARMRTLSAKIPVEPGRQGWQSRKNTEKEKKLKAQEDKARYSVSKRFVQVSQGCCTVVLAVGVFLSFVFGIPAGFALYSLSFGMFFLSLIDSGLFPVTMVSFDACLVLTSLAWTAVFAFSAVTPVALVHIGGRTVCRVILSLAFCNQKISMLCLAVFSSVHLFKLHSFVIMDPYFSGAAGSLVINELVVFINIAMIVATFNGCIKESVHARVQVLVAQSCERSSKKLLSVLCEAVVTLGPDLRMVGSCRNLSHMLMADFGSRSKGLRGALFTSFLAQGDRQRFEDFISGFPCPARRQIDEALSDSSGTSTDARPPGSLQVHLRDAGGVHFLVDIFHVTIPNSDDLSAPASHLIGIKEEPGAPRQPELLPPSAFSDLESAPELQQADDASSSSPSVKGQELDASHPQRLTRSFLAARGGTPTAAGSHSQASSGSETSSTAELKEIESISLTFDLMSPGFTIREARIRFRPRSDGVGHLPCVQNWCHQSCWQTLRTWVQAQYNAVSAGRFMPQPELPSVEMLSPGRPNDLLLVRRTFLKMAYDSREADRYDAGTTEKAKDVDFDSGTGTDQREDKNASSHCDRDPEDDAVWAHLEMTQLKQLPGARSSSSCEIPETSRLLTKYGKKFGRLLPAIEEAPPGTRGCVATAQRA</sequence>
<reference evidence="3" key="1">
    <citation type="submission" date="2021-02" db="EMBL/GenBank/DDBJ databases">
        <authorList>
            <person name="Dougan E. K."/>
            <person name="Rhodes N."/>
            <person name="Thang M."/>
            <person name="Chan C."/>
        </authorList>
    </citation>
    <scope>NUCLEOTIDE SEQUENCE</scope>
</reference>
<feature type="transmembrane region" description="Helical" evidence="2">
    <location>
        <begin position="186"/>
        <end position="210"/>
    </location>
</feature>
<keyword evidence="2" id="KW-1133">Transmembrane helix</keyword>
<feature type="transmembrane region" description="Helical" evidence="2">
    <location>
        <begin position="151"/>
        <end position="174"/>
    </location>
</feature>
<keyword evidence="2" id="KW-0812">Transmembrane</keyword>
<comment type="caution">
    <text evidence="3">The sequence shown here is derived from an EMBL/GenBank/DDBJ whole genome shotgun (WGS) entry which is preliminary data.</text>
</comment>
<feature type="compositionally biased region" description="Basic and acidic residues" evidence="1">
    <location>
        <begin position="593"/>
        <end position="607"/>
    </location>
</feature>
<evidence type="ECO:0000256" key="1">
    <source>
        <dbReference type="SAM" id="MobiDB-lite"/>
    </source>
</evidence>
<evidence type="ECO:0000313" key="4">
    <source>
        <dbReference type="Proteomes" id="UP000654075"/>
    </source>
</evidence>
<accession>A0A813DQ63</accession>
<protein>
    <submittedName>
        <fullName evidence="3">Uncharacterized protein</fullName>
    </submittedName>
</protein>
<evidence type="ECO:0000313" key="3">
    <source>
        <dbReference type="EMBL" id="CAE8588446.1"/>
    </source>
</evidence>
<evidence type="ECO:0000256" key="2">
    <source>
        <dbReference type="SAM" id="Phobius"/>
    </source>
</evidence>
<feature type="compositionally biased region" description="Basic and acidic residues" evidence="1">
    <location>
        <begin position="615"/>
        <end position="628"/>
    </location>
</feature>
<feature type="transmembrane region" description="Helical" evidence="2">
    <location>
        <begin position="222"/>
        <end position="247"/>
    </location>
</feature>
<feature type="compositionally biased region" description="Low complexity" evidence="1">
    <location>
        <begin position="468"/>
        <end position="486"/>
    </location>
</feature>
<gene>
    <name evidence="3" type="ORF">PGLA1383_LOCUS7248</name>
</gene>
<feature type="region of interest" description="Disordered" evidence="1">
    <location>
        <begin position="404"/>
        <end position="486"/>
    </location>
</feature>
<feature type="transmembrane region" description="Helical" evidence="2">
    <location>
        <begin position="94"/>
        <end position="116"/>
    </location>
</feature>
<feature type="transmembrane region" description="Helical" evidence="2">
    <location>
        <begin position="20"/>
        <end position="37"/>
    </location>
</feature>
<dbReference type="Proteomes" id="UP000654075">
    <property type="component" value="Unassembled WGS sequence"/>
</dbReference>
<proteinExistence type="predicted"/>
<keyword evidence="4" id="KW-1185">Reference proteome</keyword>
<keyword evidence="2" id="KW-0472">Membrane</keyword>
<organism evidence="3 4">
    <name type="scientific">Polarella glacialis</name>
    <name type="common">Dinoflagellate</name>
    <dbReference type="NCBI Taxonomy" id="89957"/>
    <lineage>
        <taxon>Eukaryota</taxon>
        <taxon>Sar</taxon>
        <taxon>Alveolata</taxon>
        <taxon>Dinophyceae</taxon>
        <taxon>Suessiales</taxon>
        <taxon>Suessiaceae</taxon>
        <taxon>Polarella</taxon>
    </lineage>
</organism>
<dbReference type="AlphaFoldDB" id="A0A813DQ63"/>
<name>A0A813DQ63_POLGL</name>
<dbReference type="EMBL" id="CAJNNV010003142">
    <property type="protein sequence ID" value="CAE8588446.1"/>
    <property type="molecule type" value="Genomic_DNA"/>
</dbReference>
<feature type="region of interest" description="Disordered" evidence="1">
    <location>
        <begin position="593"/>
        <end position="630"/>
    </location>
</feature>